<name>A0ABY4IBE6_9MICO</name>
<dbReference type="RefSeq" id="WP_168387307.1">
    <property type="nucleotide sequence ID" value="NZ_CP078076.1"/>
</dbReference>
<reference evidence="2 3" key="1">
    <citation type="submission" date="2021-06" db="EMBL/GenBank/DDBJ databases">
        <title>Genome-based taxonomic framework of Microbacterium strains isolated from marine environment, the description of four new species and reclassification of four preexisting species.</title>
        <authorList>
            <person name="Lee S.D."/>
            <person name="Kim S.-M."/>
            <person name="Byeon Y.-S."/>
            <person name="Yang H.L."/>
            <person name="Kim I.S."/>
        </authorList>
    </citation>
    <scope>NUCLEOTIDE SEQUENCE [LARGE SCALE GENOMIC DNA]</scope>
    <source>
        <strain evidence="2 3">SSW1-51</strain>
    </source>
</reference>
<proteinExistence type="predicted"/>
<gene>
    <name evidence="2" type="ORF">KV394_02705</name>
</gene>
<dbReference type="EMBL" id="CP078076">
    <property type="protein sequence ID" value="UPL10081.1"/>
    <property type="molecule type" value="Genomic_DNA"/>
</dbReference>
<accession>A0ABY4IBE6</accession>
<organism evidence="2 3">
    <name type="scientific">Microbacterium sufflavum</name>
    <dbReference type="NCBI Taxonomy" id="2851649"/>
    <lineage>
        <taxon>Bacteria</taxon>
        <taxon>Bacillati</taxon>
        <taxon>Actinomycetota</taxon>
        <taxon>Actinomycetes</taxon>
        <taxon>Micrococcales</taxon>
        <taxon>Microbacteriaceae</taxon>
        <taxon>Microbacterium</taxon>
    </lineage>
</organism>
<dbReference type="InterPro" id="IPR037401">
    <property type="entry name" value="SnoaL-like"/>
</dbReference>
<dbReference type="Proteomes" id="UP000831467">
    <property type="component" value="Chromosome"/>
</dbReference>
<dbReference type="Gene3D" id="3.10.450.50">
    <property type="match status" value="1"/>
</dbReference>
<dbReference type="SUPFAM" id="SSF54427">
    <property type="entry name" value="NTF2-like"/>
    <property type="match status" value="1"/>
</dbReference>
<evidence type="ECO:0000259" key="1">
    <source>
        <dbReference type="Pfam" id="PF13577"/>
    </source>
</evidence>
<feature type="domain" description="SnoaL-like" evidence="1">
    <location>
        <begin position="7"/>
        <end position="134"/>
    </location>
</feature>
<keyword evidence="3" id="KW-1185">Reference proteome</keyword>
<protein>
    <submittedName>
        <fullName evidence="2">Nuclear transport factor 2 family protein</fullName>
    </submittedName>
</protein>
<sequence>MSTAEFADWLDITRTILRYGRYADQRRFADMASLFVPDGRMLLYRPRADHPAETPRGTAELVAAFEALTAFVATSHALSPSDVEVRGDTARVHTGCLSHHIRETSEGRIRFTLADRYDDDLVRVDGRWLFRERRKYTDWAETTPLRR</sequence>
<dbReference type="InterPro" id="IPR032710">
    <property type="entry name" value="NTF2-like_dom_sf"/>
</dbReference>
<evidence type="ECO:0000313" key="2">
    <source>
        <dbReference type="EMBL" id="UPL10081.1"/>
    </source>
</evidence>
<evidence type="ECO:0000313" key="3">
    <source>
        <dbReference type="Proteomes" id="UP000831467"/>
    </source>
</evidence>
<dbReference type="Pfam" id="PF13577">
    <property type="entry name" value="SnoaL_4"/>
    <property type="match status" value="1"/>
</dbReference>